<dbReference type="EMBL" id="JACXVP010000002">
    <property type="protein sequence ID" value="KAG5620681.1"/>
    <property type="molecule type" value="Genomic_DNA"/>
</dbReference>
<gene>
    <name evidence="2" type="ORF">H5410_005899</name>
</gene>
<proteinExistence type="predicted"/>
<organism evidence="2 3">
    <name type="scientific">Solanum commersonii</name>
    <name type="common">Commerson's wild potato</name>
    <name type="synonym">Commerson's nightshade</name>
    <dbReference type="NCBI Taxonomy" id="4109"/>
    <lineage>
        <taxon>Eukaryota</taxon>
        <taxon>Viridiplantae</taxon>
        <taxon>Streptophyta</taxon>
        <taxon>Embryophyta</taxon>
        <taxon>Tracheophyta</taxon>
        <taxon>Spermatophyta</taxon>
        <taxon>Magnoliopsida</taxon>
        <taxon>eudicotyledons</taxon>
        <taxon>Gunneridae</taxon>
        <taxon>Pentapetalae</taxon>
        <taxon>asterids</taxon>
        <taxon>lamiids</taxon>
        <taxon>Solanales</taxon>
        <taxon>Solanaceae</taxon>
        <taxon>Solanoideae</taxon>
        <taxon>Solaneae</taxon>
        <taxon>Solanum</taxon>
    </lineage>
</organism>
<keyword evidence="3" id="KW-1185">Reference proteome</keyword>
<dbReference type="Proteomes" id="UP000824120">
    <property type="component" value="Chromosome 2"/>
</dbReference>
<evidence type="ECO:0000313" key="3">
    <source>
        <dbReference type="Proteomes" id="UP000824120"/>
    </source>
</evidence>
<protein>
    <submittedName>
        <fullName evidence="2">Uncharacterized protein</fullName>
    </submittedName>
</protein>
<evidence type="ECO:0000313" key="2">
    <source>
        <dbReference type="EMBL" id="KAG5620681.1"/>
    </source>
</evidence>
<feature type="region of interest" description="Disordered" evidence="1">
    <location>
        <begin position="45"/>
        <end position="68"/>
    </location>
</feature>
<accession>A0A9J6A849</accession>
<dbReference type="AlphaFoldDB" id="A0A9J6A849"/>
<feature type="compositionally biased region" description="Basic and acidic residues" evidence="1">
    <location>
        <begin position="53"/>
        <end position="66"/>
    </location>
</feature>
<sequence>MIEKALQELDEEGNSNEDSISEFINKRSSGRAAKFEEDGAEIDYTTTSALATKEPKDHRERALKDQEDGDDLDTILLKDLRLSRRSKTIKD</sequence>
<comment type="caution">
    <text evidence="2">The sequence shown here is derived from an EMBL/GenBank/DDBJ whole genome shotgun (WGS) entry which is preliminary data.</text>
</comment>
<reference evidence="2 3" key="1">
    <citation type="submission" date="2020-09" db="EMBL/GenBank/DDBJ databases">
        <title>De no assembly of potato wild relative species, Solanum commersonii.</title>
        <authorList>
            <person name="Cho K."/>
        </authorList>
    </citation>
    <scope>NUCLEOTIDE SEQUENCE [LARGE SCALE GENOMIC DNA]</scope>
    <source>
        <strain evidence="2">LZ3.2</strain>
        <tissue evidence="2">Leaf</tissue>
    </source>
</reference>
<evidence type="ECO:0000256" key="1">
    <source>
        <dbReference type="SAM" id="MobiDB-lite"/>
    </source>
</evidence>
<name>A0A9J6A849_SOLCO</name>
<feature type="region of interest" description="Disordered" evidence="1">
    <location>
        <begin position="1"/>
        <end position="32"/>
    </location>
</feature>